<gene>
    <name evidence="1" type="ORF">METZ01_LOCUS312325</name>
</gene>
<protein>
    <submittedName>
        <fullName evidence="1">Uncharacterized protein</fullName>
    </submittedName>
</protein>
<reference evidence="1" key="1">
    <citation type="submission" date="2018-05" db="EMBL/GenBank/DDBJ databases">
        <authorList>
            <person name="Lanie J.A."/>
            <person name="Ng W.-L."/>
            <person name="Kazmierczak K.M."/>
            <person name="Andrzejewski T.M."/>
            <person name="Davidsen T.M."/>
            <person name="Wayne K.J."/>
            <person name="Tettelin H."/>
            <person name="Glass J.I."/>
            <person name="Rusch D."/>
            <person name="Podicherti R."/>
            <person name="Tsui H.-C.T."/>
            <person name="Winkler M.E."/>
        </authorList>
    </citation>
    <scope>NUCLEOTIDE SEQUENCE</scope>
</reference>
<evidence type="ECO:0000313" key="1">
    <source>
        <dbReference type="EMBL" id="SVC59471.1"/>
    </source>
</evidence>
<name>A0A382NIR8_9ZZZZ</name>
<dbReference type="AlphaFoldDB" id="A0A382NIR8"/>
<organism evidence="1">
    <name type="scientific">marine metagenome</name>
    <dbReference type="NCBI Taxonomy" id="408172"/>
    <lineage>
        <taxon>unclassified sequences</taxon>
        <taxon>metagenomes</taxon>
        <taxon>ecological metagenomes</taxon>
    </lineage>
</organism>
<accession>A0A382NIR8</accession>
<proteinExistence type="predicted"/>
<sequence length="44" mass="4569">MVGCKTVSTSFLAVSECCCESCNIIPMVMLLQTGAAIPRGGFSL</sequence>
<dbReference type="EMBL" id="UINC01099870">
    <property type="protein sequence ID" value="SVC59471.1"/>
    <property type="molecule type" value="Genomic_DNA"/>
</dbReference>